<evidence type="ECO:0000313" key="2">
    <source>
        <dbReference type="Proteomes" id="UP000265801"/>
    </source>
</evidence>
<protein>
    <submittedName>
        <fullName evidence="1">Histidine phosphatase family protein</fullName>
    </submittedName>
</protein>
<dbReference type="RefSeq" id="WP_119546603.1">
    <property type="nucleotide sequence ID" value="NZ_QXIR01000010.1"/>
</dbReference>
<sequence>MKLIFIRHGQGEHTLDLPGSLQLNDPGLTLHGQSQAAELRKKFNVTEEDIIIASPVRRTLETASIFSNEVRCSKVASPLVSPRMFPQKPEWNTLPCDTLLTKCQIRDDFPSFSFDMEQSNELWEEGINTMEEEEFRKLAIGFMEWCRDQGKKRVFIVSHDGTITSYRQLLSGTTFTRDDFLKETGWIEMECPDSFSTLKR</sequence>
<dbReference type="InterPro" id="IPR029033">
    <property type="entry name" value="His_PPase_superfam"/>
</dbReference>
<dbReference type="GO" id="GO:0005737">
    <property type="term" value="C:cytoplasm"/>
    <property type="evidence" value="ECO:0007669"/>
    <property type="project" value="TreeGrafter"/>
</dbReference>
<dbReference type="OrthoDB" id="2435937at2"/>
<dbReference type="EMBL" id="QXIR01000010">
    <property type="protein sequence ID" value="RIW34665.1"/>
    <property type="molecule type" value="Genomic_DNA"/>
</dbReference>
<dbReference type="PANTHER" id="PTHR48100:SF1">
    <property type="entry name" value="HISTIDINE PHOSPHATASE FAMILY PROTEIN-RELATED"/>
    <property type="match status" value="1"/>
</dbReference>
<dbReference type="Proteomes" id="UP000265801">
    <property type="component" value="Unassembled WGS sequence"/>
</dbReference>
<comment type="caution">
    <text evidence="1">The sequence shown here is derived from an EMBL/GenBank/DDBJ whole genome shotgun (WGS) entry which is preliminary data.</text>
</comment>
<dbReference type="AlphaFoldDB" id="A0A3A1QZN3"/>
<dbReference type="CDD" id="cd07040">
    <property type="entry name" value="HP"/>
    <property type="match status" value="1"/>
</dbReference>
<gene>
    <name evidence="1" type="ORF">D3H55_09120</name>
</gene>
<keyword evidence="2" id="KW-1185">Reference proteome</keyword>
<dbReference type="InterPro" id="IPR013078">
    <property type="entry name" value="His_Pase_superF_clade-1"/>
</dbReference>
<dbReference type="SUPFAM" id="SSF53254">
    <property type="entry name" value="Phosphoglycerate mutase-like"/>
    <property type="match status" value="1"/>
</dbReference>
<dbReference type="Gene3D" id="3.40.50.1240">
    <property type="entry name" value="Phosphoglycerate mutase-like"/>
    <property type="match status" value="1"/>
</dbReference>
<name>A0A3A1QZN3_9BACI</name>
<dbReference type="SMART" id="SM00855">
    <property type="entry name" value="PGAM"/>
    <property type="match status" value="1"/>
</dbReference>
<accession>A0A3A1QZN3</accession>
<dbReference type="InterPro" id="IPR050275">
    <property type="entry name" value="PGM_Phosphatase"/>
</dbReference>
<proteinExistence type="predicted"/>
<evidence type="ECO:0000313" key="1">
    <source>
        <dbReference type="EMBL" id="RIW34665.1"/>
    </source>
</evidence>
<dbReference type="GO" id="GO:0016791">
    <property type="term" value="F:phosphatase activity"/>
    <property type="evidence" value="ECO:0007669"/>
    <property type="project" value="TreeGrafter"/>
</dbReference>
<organism evidence="1 2">
    <name type="scientific">Bacillus salacetis</name>
    <dbReference type="NCBI Taxonomy" id="2315464"/>
    <lineage>
        <taxon>Bacteria</taxon>
        <taxon>Bacillati</taxon>
        <taxon>Bacillota</taxon>
        <taxon>Bacilli</taxon>
        <taxon>Bacillales</taxon>
        <taxon>Bacillaceae</taxon>
        <taxon>Bacillus</taxon>
    </lineage>
</organism>
<dbReference type="Pfam" id="PF00300">
    <property type="entry name" value="His_Phos_1"/>
    <property type="match status" value="1"/>
</dbReference>
<reference evidence="1 2" key="1">
    <citation type="submission" date="2018-09" db="EMBL/GenBank/DDBJ databases">
        <title>Bacillus saliacetes sp. nov., isolated from Thai shrimp paste (Ka-pi).</title>
        <authorList>
            <person name="Daroonpunt R."/>
            <person name="Tanasupawat S."/>
            <person name="Yiamsombut S."/>
        </authorList>
    </citation>
    <scope>NUCLEOTIDE SEQUENCE [LARGE SCALE GENOMIC DNA]</scope>
    <source>
        <strain evidence="1 2">SKP7-4</strain>
    </source>
</reference>
<dbReference type="PANTHER" id="PTHR48100">
    <property type="entry name" value="BROAD-SPECIFICITY PHOSPHATASE YOR283W-RELATED"/>
    <property type="match status" value="1"/>
</dbReference>